<dbReference type="SUPFAM" id="SSF142433">
    <property type="entry name" value="CinA-like"/>
    <property type="match status" value="1"/>
</dbReference>
<dbReference type="OrthoDB" id="1253990at2"/>
<dbReference type="InterPro" id="IPR008136">
    <property type="entry name" value="CinA_C"/>
</dbReference>
<dbReference type="RefSeq" id="WP_111398099.1">
    <property type="nucleotide sequence ID" value="NZ_QKYU01000010.1"/>
</dbReference>
<protein>
    <submittedName>
        <fullName evidence="2">Competence/damage-inducible protein cinA</fullName>
    </submittedName>
</protein>
<accession>A0A2W7IJD8</accession>
<feature type="domain" description="CinA C-terminal" evidence="1">
    <location>
        <begin position="8"/>
        <end position="157"/>
    </location>
</feature>
<dbReference type="Pfam" id="PF02464">
    <property type="entry name" value="CinA"/>
    <property type="match status" value="1"/>
</dbReference>
<comment type="caution">
    <text evidence="2">The sequence shown here is derived from an EMBL/GenBank/DDBJ whole genome shotgun (WGS) entry which is preliminary data.</text>
</comment>
<reference evidence="2 3" key="1">
    <citation type="submission" date="2018-06" db="EMBL/GenBank/DDBJ databases">
        <title>Genomic Encyclopedia of Archaeal and Bacterial Type Strains, Phase II (KMG-II): from individual species to whole genera.</title>
        <authorList>
            <person name="Goeker M."/>
        </authorList>
    </citation>
    <scope>NUCLEOTIDE SEQUENCE [LARGE SCALE GENOMIC DNA]</scope>
    <source>
        <strain evidence="2 3">DSM 24525</strain>
    </source>
</reference>
<dbReference type="InterPro" id="IPR036653">
    <property type="entry name" value="CinA-like_C"/>
</dbReference>
<proteinExistence type="predicted"/>
<dbReference type="EMBL" id="QKYU01000010">
    <property type="protein sequence ID" value="PZW45822.1"/>
    <property type="molecule type" value="Genomic_DNA"/>
</dbReference>
<organism evidence="2 3">
    <name type="scientific">Humitalea rosea</name>
    <dbReference type="NCBI Taxonomy" id="990373"/>
    <lineage>
        <taxon>Bacteria</taxon>
        <taxon>Pseudomonadati</taxon>
        <taxon>Pseudomonadota</taxon>
        <taxon>Alphaproteobacteria</taxon>
        <taxon>Acetobacterales</taxon>
        <taxon>Roseomonadaceae</taxon>
        <taxon>Humitalea</taxon>
    </lineage>
</organism>
<evidence type="ECO:0000313" key="3">
    <source>
        <dbReference type="Proteomes" id="UP000249688"/>
    </source>
</evidence>
<keyword evidence="3" id="KW-1185">Reference proteome</keyword>
<dbReference type="NCBIfam" id="TIGR00199">
    <property type="entry name" value="PncC_domain"/>
    <property type="match status" value="1"/>
</dbReference>
<evidence type="ECO:0000313" key="2">
    <source>
        <dbReference type="EMBL" id="PZW45822.1"/>
    </source>
</evidence>
<evidence type="ECO:0000259" key="1">
    <source>
        <dbReference type="Pfam" id="PF02464"/>
    </source>
</evidence>
<dbReference type="Proteomes" id="UP000249688">
    <property type="component" value="Unassembled WGS sequence"/>
</dbReference>
<name>A0A2W7IJD8_9PROT</name>
<sequence>MQDLLPRAERLGALLKARGESIAVSESSSGGLVSAALLAVPGASAYFRGGAVVYTHQARGALLAITDADMAGLRSSSEPYAQLLARTVRQRFDAAWGIAETGAAGPSGNRYGDSAGHSCIAIAGPTSLVRTIETGSADRVANMRVFAAGLLDLLAEAIAASP</sequence>
<dbReference type="Gene3D" id="3.90.950.20">
    <property type="entry name" value="CinA-like"/>
    <property type="match status" value="1"/>
</dbReference>
<gene>
    <name evidence="2" type="ORF">C8P66_11019</name>
</gene>
<dbReference type="AlphaFoldDB" id="A0A2W7IJD8"/>